<gene>
    <name evidence="3" type="ORF">HLB00_06290</name>
</gene>
<evidence type="ECO:0000256" key="1">
    <source>
        <dbReference type="SAM" id="MobiDB-lite"/>
    </source>
</evidence>
<sequence>MTDLSDGLEPEIRKQLSVKYRLKRFRVTNFRSIVDSGYIDIKNQTTVLIGSNRAGKSSLLNALEKLNYDTKFAKFDLTQLGDISFSYMNGKINGSQIKIIEAEFEPVRRNMDNDELLTVAKFFDSSYHIQLGTKGYTINPHNFQDKILPFVENIRNIALQSSNSRLTSLMLMQLENLKNALNDNYFDYNRVFMLIDIINDMEFEGSIRDQISENVNLLRNQLSSSDVPEILKEIPRFIYFSAYDRLEDRVTLTELKENPGEHGTFMNLLSLAQIDLDRIEYMDPDQRVAYFEKASNIISKKLSTIWGFHEGRLEIRYEQGKSPLLLVMITPEESRDYLVPPGMESDGFQWFLSVFINLNSKTGGEYSNSFLMLDDLGILLHPVKQKNFLDFLREALPENICVIYTTHLPFFIPLEIPESILLLSRTGSSSTITDLMNIKSEWKDKKDVLAPIYAALGYGILENFFINKTVFLVESRSDQILLNYIWHEYNLIKNNIPAVDVSFIGQNNHDDIYSYVLWMQYNGVPFYIILNDNIFGREAGEKLKKMNIGESRVKLIPSKISIASSTIEDFIDPEIIAKAYVKYHKIYNDSQLKDIENLLRRKEGVINILEKYSMENGIEYNRSGTAGEIVNIMKSVKDDNSIINLYNIVFSFIVEEDYSYPAPEKPDNGNIQPPPGNNTKSFLSRLNPFSRKNSKNSSTLPGRKNTKNLEFSFESESKILSISVSSGVALLYGNSGNKLRLMSNIIRYAHNNGRHVVILTTSHEKEINSYLDDTAGVDILSLSPAYFRQRLINDVGQAMTLAGKLYVEVKDKISNFEGTLFIIYKIDDVIPVQKKGNSIIYQNEFWRVFFQFINSFLHKELMLLVSDSEEYCDSLSMYVNTIISLKVVNNLLDVSIDKNSI</sequence>
<dbReference type="Gene3D" id="3.40.50.300">
    <property type="entry name" value="P-loop containing nucleotide triphosphate hydrolases"/>
    <property type="match status" value="1"/>
</dbReference>
<feature type="region of interest" description="Disordered" evidence="1">
    <location>
        <begin position="663"/>
        <end position="705"/>
    </location>
</feature>
<evidence type="ECO:0000259" key="2">
    <source>
        <dbReference type="Pfam" id="PF13175"/>
    </source>
</evidence>
<dbReference type="SUPFAM" id="SSF52540">
    <property type="entry name" value="P-loop containing nucleoside triphosphate hydrolases"/>
    <property type="match status" value="1"/>
</dbReference>
<dbReference type="Proteomes" id="UP000546917">
    <property type="component" value="Unassembled WGS sequence"/>
</dbReference>
<reference evidence="3 4" key="1">
    <citation type="submission" date="2020-05" db="EMBL/GenBank/DDBJ databases">
        <authorList>
            <person name="Zhang R."/>
        </authorList>
    </citation>
    <scope>NUCLEOTIDE SEQUENCE [LARGE SCALE GENOMIC DNA]</scope>
    <source>
        <strain evidence="3 4">DSM 28986</strain>
    </source>
</reference>
<dbReference type="InterPro" id="IPR027417">
    <property type="entry name" value="P-loop_NTPase"/>
</dbReference>
<dbReference type="RefSeq" id="WP_171481716.1">
    <property type="nucleotide sequence ID" value="NZ_JABGBP010000217.1"/>
</dbReference>
<dbReference type="Pfam" id="PF13175">
    <property type="entry name" value="AAA_15"/>
    <property type="match status" value="1"/>
</dbReference>
<evidence type="ECO:0000313" key="4">
    <source>
        <dbReference type="Proteomes" id="UP000546917"/>
    </source>
</evidence>
<dbReference type="InterPro" id="IPR041685">
    <property type="entry name" value="AAA_GajA/Old/RecF-like"/>
</dbReference>
<protein>
    <submittedName>
        <fullName evidence="3">AAA family ATPase</fullName>
    </submittedName>
</protein>
<name>A0A7K4FN28_9ARCH</name>
<proteinExistence type="predicted"/>
<dbReference type="PANTHER" id="PTHR43581:SF2">
    <property type="entry name" value="EXCINUCLEASE ATPASE SUBUNIT"/>
    <property type="match status" value="1"/>
</dbReference>
<dbReference type="EMBL" id="JABGBP010000217">
    <property type="protein sequence ID" value="NOL60440.1"/>
    <property type="molecule type" value="Genomic_DNA"/>
</dbReference>
<dbReference type="AlphaFoldDB" id="A0A7K4FN28"/>
<comment type="caution">
    <text evidence="3">The sequence shown here is derived from an EMBL/GenBank/DDBJ whole genome shotgun (WGS) entry which is preliminary data.</text>
</comment>
<accession>A0A7K4FN28</accession>
<organism evidence="3 4">
    <name type="scientific">Ferroplasma acidiphilum</name>
    <dbReference type="NCBI Taxonomy" id="74969"/>
    <lineage>
        <taxon>Archaea</taxon>
        <taxon>Methanobacteriati</taxon>
        <taxon>Thermoplasmatota</taxon>
        <taxon>Thermoplasmata</taxon>
        <taxon>Thermoplasmatales</taxon>
        <taxon>Ferroplasmaceae</taxon>
        <taxon>Ferroplasma</taxon>
    </lineage>
</organism>
<dbReference type="InterPro" id="IPR051396">
    <property type="entry name" value="Bact_Antivir_Def_Nuclease"/>
</dbReference>
<dbReference type="PANTHER" id="PTHR43581">
    <property type="entry name" value="ATP/GTP PHOSPHATASE"/>
    <property type="match status" value="1"/>
</dbReference>
<feature type="domain" description="Endonuclease GajA/Old nuclease/RecF-like AAA" evidence="2">
    <location>
        <begin position="22"/>
        <end position="236"/>
    </location>
</feature>
<evidence type="ECO:0000313" key="3">
    <source>
        <dbReference type="EMBL" id="NOL60440.1"/>
    </source>
</evidence>